<dbReference type="Gene3D" id="3.20.20.140">
    <property type="entry name" value="Metal-dependent hydrolases"/>
    <property type="match status" value="1"/>
</dbReference>
<comment type="caution">
    <text evidence="3">The sequence shown here is derived from an EMBL/GenBank/DDBJ whole genome shotgun (WGS) entry which is preliminary data.</text>
</comment>
<evidence type="ECO:0000313" key="4">
    <source>
        <dbReference type="Proteomes" id="UP000265882"/>
    </source>
</evidence>
<proteinExistence type="predicted"/>
<sequence length="308" mass="34394">MIVDVHYHLIPMLPEEILERLIDDPLRSARIMKRNISREELLRRASETYADPTGEKLLKSMDEAGIDFTCICAVDNASNEVFTEELAQMQNRVIGQIAQENPHRVLALAGIDPRRANALDMLKRCFEEFGMRGLKYHPDSGYDPGGAASYTLLEYLQEKNGVLLTHTGPLMPPSRCKYADPMLLADLAVDFPNLKVIAAHMGQMNWRPWAALAAHQPTLYGDLAMWDAYAFGHYELFCRELRDLIDYAGISKVLFGTDNPIFSIVAPTKEWISLLRELPKKAPAGITFTEAEVEAILGGNAASMLGLS</sequence>
<name>A0A3A4NYJ1_ABYX5</name>
<protein>
    <recommendedName>
        <fullName evidence="2">Amidohydrolase-related domain-containing protein</fullName>
    </recommendedName>
</protein>
<dbReference type="GO" id="GO:0016787">
    <property type="term" value="F:hydrolase activity"/>
    <property type="evidence" value="ECO:0007669"/>
    <property type="project" value="InterPro"/>
</dbReference>
<dbReference type="GO" id="GO:0005737">
    <property type="term" value="C:cytoplasm"/>
    <property type="evidence" value="ECO:0007669"/>
    <property type="project" value="TreeGrafter"/>
</dbReference>
<dbReference type="InterPro" id="IPR032465">
    <property type="entry name" value="ACMSD"/>
</dbReference>
<accession>A0A3A4NYJ1</accession>
<evidence type="ECO:0000313" key="3">
    <source>
        <dbReference type="EMBL" id="RJP24032.1"/>
    </source>
</evidence>
<dbReference type="PANTHER" id="PTHR21240">
    <property type="entry name" value="2-AMINO-3-CARBOXYLMUCONATE-6-SEMIALDEHYDE DECARBOXYLASE"/>
    <property type="match status" value="1"/>
</dbReference>
<dbReference type="EMBL" id="QZKU01000041">
    <property type="protein sequence ID" value="RJP24032.1"/>
    <property type="molecule type" value="Genomic_DNA"/>
</dbReference>
<dbReference type="InterPro" id="IPR032466">
    <property type="entry name" value="Metal_Hydrolase"/>
</dbReference>
<feature type="domain" description="Amidohydrolase-related" evidence="2">
    <location>
        <begin position="3"/>
        <end position="307"/>
    </location>
</feature>
<dbReference type="Pfam" id="PF04909">
    <property type="entry name" value="Amidohydro_2"/>
    <property type="match status" value="1"/>
</dbReference>
<dbReference type="SUPFAM" id="SSF51556">
    <property type="entry name" value="Metallo-dependent hydrolases"/>
    <property type="match status" value="1"/>
</dbReference>
<gene>
    <name evidence="3" type="ORF">C4520_04890</name>
</gene>
<organism evidence="3 4">
    <name type="scientific">Abyssobacteria bacterium (strain SURF_5)</name>
    <dbReference type="NCBI Taxonomy" id="2093360"/>
    <lineage>
        <taxon>Bacteria</taxon>
        <taxon>Pseudomonadati</taxon>
        <taxon>Candidatus Hydrogenedentota</taxon>
        <taxon>Candidatus Abyssobacteria</taxon>
    </lineage>
</organism>
<dbReference type="GO" id="GO:0019748">
    <property type="term" value="P:secondary metabolic process"/>
    <property type="evidence" value="ECO:0007669"/>
    <property type="project" value="TreeGrafter"/>
</dbReference>
<reference evidence="3 4" key="1">
    <citation type="journal article" date="2017" name="ISME J.">
        <title>Energy and carbon metabolisms in a deep terrestrial subsurface fluid microbial community.</title>
        <authorList>
            <person name="Momper L."/>
            <person name="Jungbluth S.P."/>
            <person name="Lee M.D."/>
            <person name="Amend J.P."/>
        </authorList>
    </citation>
    <scope>NUCLEOTIDE SEQUENCE [LARGE SCALE GENOMIC DNA]</scope>
    <source>
        <strain evidence="3">SURF_5</strain>
    </source>
</reference>
<dbReference type="GO" id="GO:0016831">
    <property type="term" value="F:carboxy-lyase activity"/>
    <property type="evidence" value="ECO:0007669"/>
    <property type="project" value="InterPro"/>
</dbReference>
<dbReference type="InterPro" id="IPR006680">
    <property type="entry name" value="Amidohydro-rel"/>
</dbReference>
<keyword evidence="1" id="KW-0456">Lyase</keyword>
<dbReference type="Proteomes" id="UP000265882">
    <property type="component" value="Unassembled WGS sequence"/>
</dbReference>
<dbReference type="PANTHER" id="PTHR21240:SF28">
    <property type="entry name" value="ISO-OROTATE DECARBOXYLASE (EUROFUNG)"/>
    <property type="match status" value="1"/>
</dbReference>
<evidence type="ECO:0000259" key="2">
    <source>
        <dbReference type="Pfam" id="PF04909"/>
    </source>
</evidence>
<evidence type="ECO:0000256" key="1">
    <source>
        <dbReference type="ARBA" id="ARBA00023239"/>
    </source>
</evidence>
<dbReference type="AlphaFoldDB" id="A0A3A4NYJ1"/>